<evidence type="ECO:0000313" key="3">
    <source>
        <dbReference type="Proteomes" id="UP000218023"/>
    </source>
</evidence>
<keyword evidence="3" id="KW-1185">Reference proteome</keyword>
<dbReference type="Proteomes" id="UP000218023">
    <property type="component" value="Unassembled WGS sequence"/>
</dbReference>
<dbReference type="NCBIfam" id="NF041384">
    <property type="entry name" value="YHS_seleno_dom"/>
    <property type="match status" value="1"/>
</dbReference>
<evidence type="ECO:0000256" key="1">
    <source>
        <dbReference type="SAM" id="MobiDB-lite"/>
    </source>
</evidence>
<feature type="region of interest" description="Disordered" evidence="1">
    <location>
        <begin position="1"/>
        <end position="20"/>
    </location>
</feature>
<gene>
    <name evidence="2" type="ORF">CK240_02110</name>
</gene>
<dbReference type="AlphaFoldDB" id="A0A2A2GPH0"/>
<name>A0A2A2GPH0_9RHOB</name>
<organism evidence="2 3">
    <name type="scientific">Paracoccus salipaludis</name>
    <dbReference type="NCBI Taxonomy" id="2032623"/>
    <lineage>
        <taxon>Bacteria</taxon>
        <taxon>Pseudomonadati</taxon>
        <taxon>Pseudomonadota</taxon>
        <taxon>Alphaproteobacteria</taxon>
        <taxon>Rhodobacterales</taxon>
        <taxon>Paracoccaceae</taxon>
        <taxon>Paracoccus</taxon>
    </lineage>
</organism>
<dbReference type="EMBL" id="NSJZ01000001">
    <property type="protein sequence ID" value="PAU98947.1"/>
    <property type="molecule type" value="Genomic_DNA"/>
</dbReference>
<evidence type="ECO:0000313" key="2">
    <source>
        <dbReference type="EMBL" id="PAU98947.1"/>
    </source>
</evidence>
<proteinExistence type="predicted"/>
<protein>
    <recommendedName>
        <fullName evidence="4">YHS domain-containing protein</fullName>
    </recommendedName>
</protein>
<reference evidence="2 3" key="1">
    <citation type="submission" date="2017-09" db="EMBL/GenBank/DDBJ databases">
        <title>Paracoccus alkalisoli sp. nov., isolated from saline alkaline soil.</title>
        <authorList>
            <person name="Dong X."/>
            <person name="Zhang G."/>
        </authorList>
    </citation>
    <scope>NUCLEOTIDE SEQUENCE [LARGE SCALE GENOMIC DNA]</scope>
    <source>
        <strain evidence="2 3">WN007</strain>
    </source>
</reference>
<evidence type="ECO:0008006" key="4">
    <source>
        <dbReference type="Google" id="ProtNLM"/>
    </source>
</evidence>
<accession>A0A2A2GPH0</accession>
<sequence>MDAVSLRDTGRPVGGDPAISTHWKGQEWRFANEANRATFEANPRVYAPAFKGNCPVALSGGQRQPGQPDQFVVINHTLYLTSSPAARRRLNDDPAGVLKKATANWKRLRQ</sequence>
<comment type="caution">
    <text evidence="2">The sequence shown here is derived from an EMBL/GenBank/DDBJ whole genome shotgun (WGS) entry which is preliminary data.</text>
</comment>